<evidence type="ECO:0000256" key="7">
    <source>
        <dbReference type="SAM" id="Phobius"/>
    </source>
</evidence>
<feature type="transmembrane region" description="Helical" evidence="7">
    <location>
        <begin position="238"/>
        <end position="260"/>
    </location>
</feature>
<evidence type="ECO:0000256" key="6">
    <source>
        <dbReference type="SAM" id="MobiDB-lite"/>
    </source>
</evidence>
<dbReference type="GO" id="GO:0005886">
    <property type="term" value="C:plasma membrane"/>
    <property type="evidence" value="ECO:0007669"/>
    <property type="project" value="UniProtKB-SubCell"/>
</dbReference>
<dbReference type="Proteomes" id="UP000561066">
    <property type="component" value="Unassembled WGS sequence"/>
</dbReference>
<keyword evidence="2" id="KW-1003">Cell membrane</keyword>
<feature type="transmembrane region" description="Helical" evidence="7">
    <location>
        <begin position="308"/>
        <end position="330"/>
    </location>
</feature>
<keyword evidence="3 7" id="KW-0812">Transmembrane</keyword>
<protein>
    <submittedName>
        <fullName evidence="8">YihY/virulence factor BrkB family protein</fullName>
    </submittedName>
</protein>
<reference evidence="8 9" key="1">
    <citation type="submission" date="2020-04" db="EMBL/GenBank/DDBJ databases">
        <title>Description of novel Gluconacetobacter.</title>
        <authorList>
            <person name="Sombolestani A."/>
        </authorList>
    </citation>
    <scope>NUCLEOTIDE SEQUENCE [LARGE SCALE GENOMIC DNA]</scope>
    <source>
        <strain evidence="8 9">LMG 21312</strain>
    </source>
</reference>
<comment type="caution">
    <text evidence="8">The sequence shown here is derived from an EMBL/GenBank/DDBJ whole genome shotgun (WGS) entry which is preliminary data.</text>
</comment>
<evidence type="ECO:0000256" key="5">
    <source>
        <dbReference type="ARBA" id="ARBA00023136"/>
    </source>
</evidence>
<organism evidence="8 9">
    <name type="scientific">Gluconacetobacter johannae</name>
    <dbReference type="NCBI Taxonomy" id="112140"/>
    <lineage>
        <taxon>Bacteria</taxon>
        <taxon>Pseudomonadati</taxon>
        <taxon>Pseudomonadota</taxon>
        <taxon>Alphaproteobacteria</taxon>
        <taxon>Acetobacterales</taxon>
        <taxon>Acetobacteraceae</taxon>
        <taxon>Gluconacetobacter</taxon>
    </lineage>
</organism>
<dbReference type="AlphaFoldDB" id="A0A7W4J4T2"/>
<dbReference type="InterPro" id="IPR017039">
    <property type="entry name" value="Virul_fac_BrkB"/>
</dbReference>
<sequence length="360" mass="38905">MSSCWREGHTRRDLPWLRPPPTRHPTHGARLITSRPDDPRLAPNPAAGTDAEACLPSVHTLRRIWKPVLQRILRNLSSDQITLAAAGCAFYATLSLFPAISTLISIYGLVFDPQTVEPQLEMLRLMLPPSAFALIGERIHTLVAQSHSSLTLNLIVSTAVALWSASAATRSIISAVNIAYDTQETRSFLRFQLMAIGMTLCAICGAVMALAVLVALPVLIDFVPARLGMAPPPWSVELLVQMGGPLLLLLFVLAACALLYRFSPDRAITHWVCILPGSVAATLIWIVSSVGFSYYVSAIASYNATYGPLGAVVATMMWFFVTAYVILLGAELNAGLEAEMHLRPGNGGHDAGHRRGYPAG</sequence>
<accession>A0A7W4J4T2</accession>
<evidence type="ECO:0000313" key="8">
    <source>
        <dbReference type="EMBL" id="MBB2174723.1"/>
    </source>
</evidence>
<dbReference type="PANTHER" id="PTHR30213">
    <property type="entry name" value="INNER MEMBRANE PROTEIN YHJD"/>
    <property type="match status" value="1"/>
</dbReference>
<evidence type="ECO:0000256" key="3">
    <source>
        <dbReference type="ARBA" id="ARBA00022692"/>
    </source>
</evidence>
<gene>
    <name evidence="8" type="ORF">HLH21_02140</name>
</gene>
<keyword evidence="9" id="KW-1185">Reference proteome</keyword>
<feature type="transmembrane region" description="Helical" evidence="7">
    <location>
        <begin position="150"/>
        <end position="173"/>
    </location>
</feature>
<feature type="region of interest" description="Disordered" evidence="6">
    <location>
        <begin position="15"/>
        <end position="48"/>
    </location>
</feature>
<keyword evidence="5 7" id="KW-0472">Membrane</keyword>
<feature type="transmembrane region" description="Helical" evidence="7">
    <location>
        <begin position="272"/>
        <end position="296"/>
    </location>
</feature>
<evidence type="ECO:0000256" key="4">
    <source>
        <dbReference type="ARBA" id="ARBA00022989"/>
    </source>
</evidence>
<dbReference type="PANTHER" id="PTHR30213:SF0">
    <property type="entry name" value="UPF0761 MEMBRANE PROTEIN YIHY"/>
    <property type="match status" value="1"/>
</dbReference>
<dbReference type="NCBIfam" id="TIGR00765">
    <property type="entry name" value="yihY_not_rbn"/>
    <property type="match status" value="1"/>
</dbReference>
<comment type="subcellular location">
    <subcellularLocation>
        <location evidence="1">Cell membrane</location>
        <topology evidence="1">Multi-pass membrane protein</topology>
    </subcellularLocation>
</comment>
<evidence type="ECO:0000313" key="9">
    <source>
        <dbReference type="Proteomes" id="UP000561066"/>
    </source>
</evidence>
<name>A0A7W4J4T2_9PROT</name>
<dbReference type="Pfam" id="PF03631">
    <property type="entry name" value="Virul_fac_BrkB"/>
    <property type="match status" value="1"/>
</dbReference>
<feature type="transmembrane region" description="Helical" evidence="7">
    <location>
        <begin position="81"/>
        <end position="110"/>
    </location>
</feature>
<dbReference type="EMBL" id="JABEQH010000002">
    <property type="protein sequence ID" value="MBB2174723.1"/>
    <property type="molecule type" value="Genomic_DNA"/>
</dbReference>
<proteinExistence type="predicted"/>
<evidence type="ECO:0000256" key="2">
    <source>
        <dbReference type="ARBA" id="ARBA00022475"/>
    </source>
</evidence>
<keyword evidence="4 7" id="KW-1133">Transmembrane helix</keyword>
<feature type="transmembrane region" description="Helical" evidence="7">
    <location>
        <begin position="193"/>
        <end position="218"/>
    </location>
</feature>
<evidence type="ECO:0000256" key="1">
    <source>
        <dbReference type="ARBA" id="ARBA00004651"/>
    </source>
</evidence>